<dbReference type="InterPro" id="IPR031928">
    <property type="entry name" value="RsdA_SigD-bd"/>
</dbReference>
<dbReference type="Pfam" id="PF16751">
    <property type="entry name" value="RsdA_SigD_bd"/>
    <property type="match status" value="1"/>
</dbReference>
<organism evidence="4 5">
    <name type="scientific">Haloechinothrix aidingensis</name>
    <dbReference type="NCBI Taxonomy" id="2752311"/>
    <lineage>
        <taxon>Bacteria</taxon>
        <taxon>Bacillati</taxon>
        <taxon>Actinomycetota</taxon>
        <taxon>Actinomycetes</taxon>
        <taxon>Pseudonocardiales</taxon>
        <taxon>Pseudonocardiaceae</taxon>
        <taxon>Haloechinothrix</taxon>
    </lineage>
</organism>
<evidence type="ECO:0000259" key="3">
    <source>
        <dbReference type="Pfam" id="PF16751"/>
    </source>
</evidence>
<keyword evidence="2" id="KW-1133">Transmembrane helix</keyword>
<evidence type="ECO:0000256" key="1">
    <source>
        <dbReference type="SAM" id="MobiDB-lite"/>
    </source>
</evidence>
<accession>A0A837ZXA5</accession>
<evidence type="ECO:0000256" key="2">
    <source>
        <dbReference type="SAM" id="Phobius"/>
    </source>
</evidence>
<comment type="caution">
    <text evidence="4">The sequence shown here is derived from an EMBL/GenBank/DDBJ whole genome shotgun (WGS) entry which is preliminary data.</text>
</comment>
<evidence type="ECO:0000313" key="5">
    <source>
        <dbReference type="Proteomes" id="UP000582974"/>
    </source>
</evidence>
<keyword evidence="2" id="KW-0812">Transmembrane</keyword>
<sequence>MTDREWQYGPDGQNPEPDDLAQIQADDALLDALGGADPNKADELGEAELNALLLSWRRDVDGESMPELVDTGTAVTTVRTAEMARKHSSSARRWKYLVPVAAAATVLGIAFAGTGIAARDAQPGDALWGVTKVLYADKARSIEVASEVRHDFELARSAISKGQLNQARSALDEAKVALDSIVLEEERAELSEQHEELMTQLDEDSGGDSGSTDQDDGDAAPAADETSATSSSPTSSSEPRSSTSAPTTSSEPTESSEPTTTSSSPTSSSTPSTSEQSPRIGTSEPGEDEGEGQQSEDSQE</sequence>
<feature type="region of interest" description="Disordered" evidence="1">
    <location>
        <begin position="189"/>
        <end position="300"/>
    </location>
</feature>
<dbReference type="Proteomes" id="UP000582974">
    <property type="component" value="Unassembled WGS sequence"/>
</dbReference>
<proteinExistence type="predicted"/>
<feature type="domain" description="Anti-sigma-D factor RsdA sigma factor binding region" evidence="3">
    <location>
        <begin position="19"/>
        <end position="61"/>
    </location>
</feature>
<gene>
    <name evidence="4" type="ORF">H0B56_04490</name>
</gene>
<dbReference type="AlphaFoldDB" id="A0A837ZXA5"/>
<feature type="transmembrane region" description="Helical" evidence="2">
    <location>
        <begin position="96"/>
        <end position="118"/>
    </location>
</feature>
<dbReference type="RefSeq" id="WP_180891593.1">
    <property type="nucleotide sequence ID" value="NZ_JACCKD010000001.1"/>
</dbReference>
<reference evidence="4 5" key="1">
    <citation type="submission" date="2020-07" db="EMBL/GenBank/DDBJ databases">
        <title>Genome of Haloechinothrix sp.</title>
        <authorList>
            <person name="Tang S.-K."/>
            <person name="Yang L."/>
            <person name="Zhu W.-Y."/>
        </authorList>
    </citation>
    <scope>NUCLEOTIDE SEQUENCE [LARGE SCALE GENOMIC DNA]</scope>
    <source>
        <strain evidence="4 5">YIM 98757</strain>
    </source>
</reference>
<dbReference type="Gene3D" id="6.10.250.1300">
    <property type="match status" value="1"/>
</dbReference>
<name>A0A837ZXA5_9PSEU</name>
<keyword evidence="5" id="KW-1185">Reference proteome</keyword>
<protein>
    <recommendedName>
        <fullName evidence="3">Anti-sigma-D factor RsdA sigma factor binding region domain-containing protein</fullName>
    </recommendedName>
</protein>
<feature type="compositionally biased region" description="Low complexity" evidence="1">
    <location>
        <begin position="219"/>
        <end position="278"/>
    </location>
</feature>
<dbReference type="EMBL" id="JACCKD010000001">
    <property type="protein sequence ID" value="MBA0124794.1"/>
    <property type="molecule type" value="Genomic_DNA"/>
</dbReference>
<keyword evidence="2" id="KW-0472">Membrane</keyword>
<evidence type="ECO:0000313" key="4">
    <source>
        <dbReference type="EMBL" id="MBA0124794.1"/>
    </source>
</evidence>